<feature type="transmembrane region" description="Helical" evidence="1">
    <location>
        <begin position="6"/>
        <end position="24"/>
    </location>
</feature>
<accession>A0A7G6Y804</accession>
<keyword evidence="1" id="KW-0472">Membrane</keyword>
<dbReference type="EMBL" id="CP043641">
    <property type="protein sequence ID" value="QNE34619.1"/>
    <property type="molecule type" value="Genomic_DNA"/>
</dbReference>
<dbReference type="AlphaFoldDB" id="A0A7G6Y804"/>
<name>A0A7G6Y804_9MICO</name>
<protein>
    <recommendedName>
        <fullName evidence="4">Glycosyltransferase</fullName>
    </recommendedName>
</protein>
<dbReference type="RefSeq" id="WP_185277794.1">
    <property type="nucleotide sequence ID" value="NZ_CP043641.1"/>
</dbReference>
<dbReference type="KEGG" id="lse:F1C12_05435"/>
<dbReference type="Gene3D" id="3.90.550.10">
    <property type="entry name" value="Spore Coat Polysaccharide Biosynthesis Protein SpsA, Chain A"/>
    <property type="match status" value="1"/>
</dbReference>
<evidence type="ECO:0000256" key="1">
    <source>
        <dbReference type="SAM" id="Phobius"/>
    </source>
</evidence>
<gene>
    <name evidence="2" type="ORF">F1C12_05435</name>
</gene>
<organism evidence="2 3">
    <name type="scientific">Leifsonia shinshuensis</name>
    <dbReference type="NCBI Taxonomy" id="150026"/>
    <lineage>
        <taxon>Bacteria</taxon>
        <taxon>Bacillati</taxon>
        <taxon>Actinomycetota</taxon>
        <taxon>Actinomycetes</taxon>
        <taxon>Micrococcales</taxon>
        <taxon>Microbacteriaceae</taxon>
        <taxon>Leifsonia</taxon>
    </lineage>
</organism>
<dbReference type="Proteomes" id="UP000515511">
    <property type="component" value="Chromosome"/>
</dbReference>
<evidence type="ECO:0008006" key="4">
    <source>
        <dbReference type="Google" id="ProtNLM"/>
    </source>
</evidence>
<keyword evidence="1" id="KW-1133">Transmembrane helix</keyword>
<evidence type="ECO:0000313" key="3">
    <source>
        <dbReference type="Proteomes" id="UP000515511"/>
    </source>
</evidence>
<evidence type="ECO:0000313" key="2">
    <source>
        <dbReference type="EMBL" id="QNE34619.1"/>
    </source>
</evidence>
<sequence length="463" mass="51542">MIDDPQLHIPLLVAAVLVAALTLVRNSAYLVRMWRLPHLFTSERAAVAARAKESDRAVDLHFVIPAYQEVDALPATFAALQRSIERSPYRAQITVVTSITDEPKASDQDCTRTIAERLCADVAGSRVLVDPSPVPSMASAFNYGMRRIAAEVVGSEAQAYVVAYNADSTASPDTVCALGDTIVARDLPEVLQLNYTSLRNADLMRGASGWYALGAAYYQTRWALGFEFDLHRRNSARSRPQPLGHSYHLKGHGLVLRLDRALTLEGLSTRTPCEDLELGFRLSLLRVPVVPVTIMEDTESPSTAVAVTAQKRYWFSGMADVVNFHRLHPRFRARGVFRYELQRAASLYRSAGCFLLAPAPYWFLALCGILLGQLWLAAIPIVSAGLSVLFIRRALRLLGTGHSRLRFGEIFSLPCAVLVWSMTRNIGPILYLFSVVRSPDRSQRLRAVHRRHIEESAHTQQHR</sequence>
<reference evidence="3" key="1">
    <citation type="submission" date="2019-09" db="EMBL/GenBank/DDBJ databases">
        <title>Antimicrobial potential of Antarctic Bacteria.</title>
        <authorList>
            <person name="Benaud N."/>
            <person name="Edwards R.J."/>
            <person name="Ferrari B.C."/>
        </authorList>
    </citation>
    <scope>NUCLEOTIDE SEQUENCE [LARGE SCALE GENOMIC DNA]</scope>
    <source>
        <strain evidence="3">INR9</strain>
    </source>
</reference>
<proteinExistence type="predicted"/>
<dbReference type="InterPro" id="IPR029044">
    <property type="entry name" value="Nucleotide-diphossugar_trans"/>
</dbReference>
<dbReference type="SUPFAM" id="SSF53448">
    <property type="entry name" value="Nucleotide-diphospho-sugar transferases"/>
    <property type="match status" value="1"/>
</dbReference>
<keyword evidence="1" id="KW-0812">Transmembrane</keyword>
<feature type="transmembrane region" description="Helical" evidence="1">
    <location>
        <begin position="370"/>
        <end position="391"/>
    </location>
</feature>